<dbReference type="AlphaFoldDB" id="A0A3E3ID25"/>
<evidence type="ECO:0000259" key="4">
    <source>
        <dbReference type="PROSITE" id="PS01124"/>
    </source>
</evidence>
<dbReference type="InterPro" id="IPR018060">
    <property type="entry name" value="HTH_AraC"/>
</dbReference>
<name>A0A3E3ID25_9FIRM</name>
<dbReference type="GO" id="GO:0043565">
    <property type="term" value="F:sequence-specific DNA binding"/>
    <property type="evidence" value="ECO:0007669"/>
    <property type="project" value="InterPro"/>
</dbReference>
<gene>
    <name evidence="6" type="ORF">DWY69_11280</name>
    <name evidence="5" type="ORF">DXC51_01160</name>
</gene>
<keyword evidence="2" id="KW-0238">DNA-binding</keyword>
<dbReference type="InterPro" id="IPR037923">
    <property type="entry name" value="HTH-like"/>
</dbReference>
<keyword evidence="3" id="KW-0804">Transcription</keyword>
<dbReference type="InterPro" id="IPR009057">
    <property type="entry name" value="Homeodomain-like_sf"/>
</dbReference>
<dbReference type="SUPFAM" id="SSF51215">
    <property type="entry name" value="Regulatory protein AraC"/>
    <property type="match status" value="1"/>
</dbReference>
<reference evidence="5 8" key="1">
    <citation type="submission" date="2018-08" db="EMBL/GenBank/DDBJ databases">
        <title>A genome reference for cultivated species of the human gut microbiota.</title>
        <authorList>
            <person name="Zou Y."/>
            <person name="Xue W."/>
            <person name="Luo G."/>
        </authorList>
    </citation>
    <scope>NUCLEOTIDE SEQUENCE [LARGE SCALE GENOMIC DNA]</scope>
    <source>
        <strain evidence="6 8">AF26-4BH</strain>
        <strain evidence="5">TF05-5AC</strain>
    </source>
</reference>
<evidence type="ECO:0000256" key="1">
    <source>
        <dbReference type="ARBA" id="ARBA00023015"/>
    </source>
</evidence>
<dbReference type="GO" id="GO:0003700">
    <property type="term" value="F:DNA-binding transcription factor activity"/>
    <property type="evidence" value="ECO:0007669"/>
    <property type="project" value="InterPro"/>
</dbReference>
<organism evidence="5 7">
    <name type="scientific">Eisenbergiella massiliensis</name>
    <dbReference type="NCBI Taxonomy" id="1720294"/>
    <lineage>
        <taxon>Bacteria</taxon>
        <taxon>Bacillati</taxon>
        <taxon>Bacillota</taxon>
        <taxon>Clostridia</taxon>
        <taxon>Lachnospirales</taxon>
        <taxon>Lachnospiraceae</taxon>
        <taxon>Eisenbergiella</taxon>
    </lineage>
</organism>
<feature type="domain" description="HTH araC/xylS-type" evidence="4">
    <location>
        <begin position="229"/>
        <end position="327"/>
    </location>
</feature>
<keyword evidence="7" id="KW-1185">Reference proteome</keyword>
<dbReference type="Proteomes" id="UP000261166">
    <property type="component" value="Unassembled WGS sequence"/>
</dbReference>
<dbReference type="EMBL" id="QVLU01000009">
    <property type="protein sequence ID" value="RGE71623.1"/>
    <property type="molecule type" value="Genomic_DNA"/>
</dbReference>
<dbReference type="PANTHER" id="PTHR43280">
    <property type="entry name" value="ARAC-FAMILY TRANSCRIPTIONAL REGULATOR"/>
    <property type="match status" value="1"/>
</dbReference>
<keyword evidence="1" id="KW-0805">Transcription regulation</keyword>
<dbReference type="Proteomes" id="UP000260812">
    <property type="component" value="Unassembled WGS sequence"/>
</dbReference>
<dbReference type="PROSITE" id="PS01124">
    <property type="entry name" value="HTH_ARAC_FAMILY_2"/>
    <property type="match status" value="1"/>
</dbReference>
<dbReference type="Pfam" id="PF12833">
    <property type="entry name" value="HTH_18"/>
    <property type="match status" value="1"/>
</dbReference>
<dbReference type="EMBL" id="QVLV01000001">
    <property type="protein sequence ID" value="RGE64970.1"/>
    <property type="molecule type" value="Genomic_DNA"/>
</dbReference>
<evidence type="ECO:0000256" key="2">
    <source>
        <dbReference type="ARBA" id="ARBA00023125"/>
    </source>
</evidence>
<evidence type="ECO:0000313" key="7">
    <source>
        <dbReference type="Proteomes" id="UP000260812"/>
    </source>
</evidence>
<dbReference type="PANTHER" id="PTHR43280:SF2">
    <property type="entry name" value="HTH-TYPE TRANSCRIPTIONAL REGULATOR EXSA"/>
    <property type="match status" value="1"/>
</dbReference>
<dbReference type="Gene3D" id="1.10.10.60">
    <property type="entry name" value="Homeodomain-like"/>
    <property type="match status" value="2"/>
</dbReference>
<proteinExistence type="predicted"/>
<evidence type="ECO:0000313" key="5">
    <source>
        <dbReference type="EMBL" id="RGE64970.1"/>
    </source>
</evidence>
<evidence type="ECO:0000313" key="6">
    <source>
        <dbReference type="EMBL" id="RGE71623.1"/>
    </source>
</evidence>
<dbReference type="SUPFAM" id="SSF46689">
    <property type="entry name" value="Homeodomain-like"/>
    <property type="match status" value="2"/>
</dbReference>
<evidence type="ECO:0000313" key="8">
    <source>
        <dbReference type="Proteomes" id="UP000261166"/>
    </source>
</evidence>
<protein>
    <submittedName>
        <fullName evidence="5">AraC family transcriptional regulator</fullName>
    </submittedName>
</protein>
<evidence type="ECO:0000256" key="3">
    <source>
        <dbReference type="ARBA" id="ARBA00023163"/>
    </source>
</evidence>
<sequence>MGLYTYKICISLKFLFPFRCLLVTFCIIKYRRGGKQMAPCLAYMINITNPLMFNRTGKFEALSSKWTHSVQTTEDYELIVETKGNLYLQYQDVKYTVTPGQYLLLQPPSPKPSNEKRIRRGYRESECSFYWLHFSCQRAFPVSGLVPNKIDGGRNDILLPVQKSLLYPERVLLLMRQLQNCVRSGYDTHYTDYMTTLIISEISNQHAISLSEKEKAASENIPIQKQLYNDIIDFINYYINDNLKVTNIAVHFGYNEKYLSRYFKEVSGISLKQYILNQKIERANFLLSDTNMTVSAIADSLGFSNYHNFIRTYKNITSMTPSEYRNTYAKRIINHD</sequence>
<accession>A0A3E3ID25</accession>
<dbReference type="SMART" id="SM00342">
    <property type="entry name" value="HTH_ARAC"/>
    <property type="match status" value="1"/>
</dbReference>
<comment type="caution">
    <text evidence="5">The sequence shown here is derived from an EMBL/GenBank/DDBJ whole genome shotgun (WGS) entry which is preliminary data.</text>
</comment>